<dbReference type="SUPFAM" id="SSF51206">
    <property type="entry name" value="cAMP-binding domain-like"/>
    <property type="match status" value="1"/>
</dbReference>
<comment type="caution">
    <text evidence="6">The sequence shown here is derived from an EMBL/GenBank/DDBJ whole genome shotgun (WGS) entry which is preliminary data.</text>
</comment>
<dbReference type="AlphaFoldDB" id="A0A6L6IUQ0"/>
<evidence type="ECO:0000256" key="1">
    <source>
        <dbReference type="ARBA" id="ARBA00023015"/>
    </source>
</evidence>
<evidence type="ECO:0000256" key="2">
    <source>
        <dbReference type="ARBA" id="ARBA00023125"/>
    </source>
</evidence>
<evidence type="ECO:0000313" key="7">
    <source>
        <dbReference type="Proteomes" id="UP000478740"/>
    </source>
</evidence>
<sequence>MKNQINAESARRLLQSQGWLTQRPQQFQIDILQYAQLLAYDTGSYTHHIGDEPGGVFAVVQGSFGVLGPNLASGVVMGHVHRAGAWFGEGPLIFGTRRLLEFRALEPSTVMHVPLVALERLQHRDPDFRNQIMTLVAHSSLLVSRAVSDLLIRRSEQRIAAVLLRVSGADGLTGPSVTGPVHLTQSIIAELSNCSRHTANVTLKAFEQRGWLEIGYATLTIHSPDGLRSFLTEEN</sequence>
<keyword evidence="1" id="KW-0805">Transcription regulation</keyword>
<dbReference type="InterPro" id="IPR050397">
    <property type="entry name" value="Env_Response_Regulators"/>
</dbReference>
<proteinExistence type="predicted"/>
<organism evidence="6 7">
    <name type="scientific">Paracoccus shanxieyensis</name>
    <dbReference type="NCBI Taxonomy" id="2675752"/>
    <lineage>
        <taxon>Bacteria</taxon>
        <taxon>Pseudomonadati</taxon>
        <taxon>Pseudomonadota</taxon>
        <taxon>Alphaproteobacteria</taxon>
        <taxon>Rhodobacterales</taxon>
        <taxon>Paracoccaceae</taxon>
        <taxon>Paracoccus</taxon>
    </lineage>
</organism>
<feature type="domain" description="HTH crp-type" evidence="5">
    <location>
        <begin position="153"/>
        <end position="225"/>
    </location>
</feature>
<dbReference type="CDD" id="cd00038">
    <property type="entry name" value="CAP_ED"/>
    <property type="match status" value="1"/>
</dbReference>
<dbReference type="PROSITE" id="PS51063">
    <property type="entry name" value="HTH_CRP_2"/>
    <property type="match status" value="1"/>
</dbReference>
<dbReference type="Proteomes" id="UP000478740">
    <property type="component" value="Unassembled WGS sequence"/>
</dbReference>
<dbReference type="PROSITE" id="PS50042">
    <property type="entry name" value="CNMP_BINDING_3"/>
    <property type="match status" value="1"/>
</dbReference>
<dbReference type="InterPro" id="IPR012318">
    <property type="entry name" value="HTH_CRP"/>
</dbReference>
<dbReference type="InterPro" id="IPR000595">
    <property type="entry name" value="cNMP-bd_dom"/>
</dbReference>
<evidence type="ECO:0000256" key="3">
    <source>
        <dbReference type="ARBA" id="ARBA00023163"/>
    </source>
</evidence>
<dbReference type="InterPro" id="IPR018490">
    <property type="entry name" value="cNMP-bd_dom_sf"/>
</dbReference>
<keyword evidence="3" id="KW-0804">Transcription</keyword>
<dbReference type="GO" id="GO:0003677">
    <property type="term" value="F:DNA binding"/>
    <property type="evidence" value="ECO:0007669"/>
    <property type="project" value="UniProtKB-KW"/>
</dbReference>
<dbReference type="EMBL" id="WMII01000006">
    <property type="protein sequence ID" value="MTH64226.1"/>
    <property type="molecule type" value="Genomic_DNA"/>
</dbReference>
<dbReference type="GO" id="GO:0003700">
    <property type="term" value="F:DNA-binding transcription factor activity"/>
    <property type="evidence" value="ECO:0007669"/>
    <property type="project" value="TreeGrafter"/>
</dbReference>
<evidence type="ECO:0000313" key="6">
    <source>
        <dbReference type="EMBL" id="MTH64226.1"/>
    </source>
</evidence>
<gene>
    <name evidence="6" type="ORF">GL284_08080</name>
</gene>
<evidence type="ECO:0000259" key="4">
    <source>
        <dbReference type="PROSITE" id="PS50042"/>
    </source>
</evidence>
<accession>A0A6L6IUQ0</accession>
<dbReference type="PANTHER" id="PTHR24567">
    <property type="entry name" value="CRP FAMILY TRANSCRIPTIONAL REGULATORY PROTEIN"/>
    <property type="match status" value="1"/>
</dbReference>
<keyword evidence="7" id="KW-1185">Reference proteome</keyword>
<dbReference type="Pfam" id="PF00027">
    <property type="entry name" value="cNMP_binding"/>
    <property type="match status" value="1"/>
</dbReference>
<dbReference type="PANTHER" id="PTHR24567:SF74">
    <property type="entry name" value="HTH-TYPE TRANSCRIPTIONAL REGULATOR ARCR"/>
    <property type="match status" value="1"/>
</dbReference>
<dbReference type="Gene3D" id="1.10.10.10">
    <property type="entry name" value="Winged helix-like DNA-binding domain superfamily/Winged helix DNA-binding domain"/>
    <property type="match status" value="1"/>
</dbReference>
<dbReference type="Pfam" id="PF13545">
    <property type="entry name" value="HTH_Crp_2"/>
    <property type="match status" value="1"/>
</dbReference>
<dbReference type="Gene3D" id="2.60.120.10">
    <property type="entry name" value="Jelly Rolls"/>
    <property type="match status" value="1"/>
</dbReference>
<dbReference type="InterPro" id="IPR014710">
    <property type="entry name" value="RmlC-like_jellyroll"/>
</dbReference>
<keyword evidence="2" id="KW-0238">DNA-binding</keyword>
<dbReference type="InterPro" id="IPR036390">
    <property type="entry name" value="WH_DNA-bd_sf"/>
</dbReference>
<dbReference type="GO" id="GO:0005829">
    <property type="term" value="C:cytosol"/>
    <property type="evidence" value="ECO:0007669"/>
    <property type="project" value="TreeGrafter"/>
</dbReference>
<dbReference type="SUPFAM" id="SSF46785">
    <property type="entry name" value="Winged helix' DNA-binding domain"/>
    <property type="match status" value="1"/>
</dbReference>
<protein>
    <submittedName>
        <fullName evidence="6">Helix-turn-helix domain-containing protein</fullName>
    </submittedName>
</protein>
<name>A0A6L6IUQ0_9RHOB</name>
<evidence type="ECO:0000259" key="5">
    <source>
        <dbReference type="PROSITE" id="PS51063"/>
    </source>
</evidence>
<feature type="domain" description="Cyclic nucleotide-binding" evidence="4">
    <location>
        <begin position="19"/>
        <end position="139"/>
    </location>
</feature>
<dbReference type="SMART" id="SM00419">
    <property type="entry name" value="HTH_CRP"/>
    <property type="match status" value="1"/>
</dbReference>
<dbReference type="InterPro" id="IPR036388">
    <property type="entry name" value="WH-like_DNA-bd_sf"/>
</dbReference>
<reference evidence="6 7" key="1">
    <citation type="submission" date="2019-11" db="EMBL/GenBank/DDBJ databases">
        <authorList>
            <person name="Dong K."/>
        </authorList>
    </citation>
    <scope>NUCLEOTIDE SEQUENCE [LARGE SCALE GENOMIC DNA]</scope>
    <source>
        <strain evidence="6 7">DK608</strain>
    </source>
</reference>